<evidence type="ECO:0000313" key="6">
    <source>
        <dbReference type="Proteomes" id="UP000245119"/>
    </source>
</evidence>
<dbReference type="SMART" id="SM00543">
    <property type="entry name" value="MIF4G"/>
    <property type="match status" value="2"/>
</dbReference>
<dbReference type="GO" id="GO:0000184">
    <property type="term" value="P:nuclear-transcribed mRNA catabolic process, nonsense-mediated decay"/>
    <property type="evidence" value="ECO:0007669"/>
    <property type="project" value="InterPro"/>
</dbReference>
<dbReference type="STRING" id="400727.A0A2T7NW29"/>
<dbReference type="InterPro" id="IPR007193">
    <property type="entry name" value="Upf2/Nmd2_C"/>
</dbReference>
<comment type="caution">
    <text evidence="5">The sequence shown here is derived from an EMBL/GenBank/DDBJ whole genome shotgun (WGS) entry which is preliminary data.</text>
</comment>
<dbReference type="GO" id="GO:0005737">
    <property type="term" value="C:cytoplasm"/>
    <property type="evidence" value="ECO:0007669"/>
    <property type="project" value="UniProtKB-SubCell"/>
</dbReference>
<dbReference type="GO" id="GO:0035145">
    <property type="term" value="C:exon-exon junction complex"/>
    <property type="evidence" value="ECO:0007669"/>
    <property type="project" value="TreeGrafter"/>
</dbReference>
<dbReference type="Pfam" id="PF02854">
    <property type="entry name" value="MIF4G"/>
    <property type="match status" value="2"/>
</dbReference>
<feature type="region of interest" description="Disordered" evidence="3">
    <location>
        <begin position="683"/>
        <end position="702"/>
    </location>
</feature>
<dbReference type="Gene3D" id="1.25.40.180">
    <property type="match status" value="2"/>
</dbReference>
<evidence type="ECO:0000259" key="4">
    <source>
        <dbReference type="SMART" id="SM00543"/>
    </source>
</evidence>
<feature type="domain" description="MIF4G" evidence="4">
    <location>
        <begin position="181"/>
        <end position="395"/>
    </location>
</feature>
<accession>A0A2T7NW29</accession>
<feature type="compositionally biased region" description="Acidic residues" evidence="3">
    <location>
        <begin position="488"/>
        <end position="503"/>
    </location>
</feature>
<comment type="subcellular location">
    <subcellularLocation>
        <location evidence="1">Cytoplasm</location>
    </subcellularLocation>
</comment>
<keyword evidence="2" id="KW-0963">Cytoplasm</keyword>
<dbReference type="InterPro" id="IPR039762">
    <property type="entry name" value="Nmd2/UPF2"/>
</dbReference>
<proteinExistence type="predicted"/>
<dbReference type="Proteomes" id="UP000245119">
    <property type="component" value="Linkage Group LG9"/>
</dbReference>
<protein>
    <recommendedName>
        <fullName evidence="4">MIF4G domain-containing protein</fullName>
    </recommendedName>
</protein>
<dbReference type="PANTHER" id="PTHR12839:SF7">
    <property type="entry name" value="REGULATOR OF NONSENSE TRANSCRIPTS 2"/>
    <property type="match status" value="1"/>
</dbReference>
<evidence type="ECO:0000313" key="5">
    <source>
        <dbReference type="EMBL" id="PVD25367.1"/>
    </source>
</evidence>
<dbReference type="EMBL" id="PZQS01000009">
    <property type="protein sequence ID" value="PVD25367.1"/>
    <property type="molecule type" value="Genomic_DNA"/>
</dbReference>
<evidence type="ECO:0000256" key="3">
    <source>
        <dbReference type="SAM" id="MobiDB-lite"/>
    </source>
</evidence>
<feature type="compositionally biased region" description="Polar residues" evidence="3">
    <location>
        <begin position="453"/>
        <end position="471"/>
    </location>
</feature>
<feature type="region of interest" description="Disordered" evidence="3">
    <location>
        <begin position="439"/>
        <end position="526"/>
    </location>
</feature>
<dbReference type="Gene3D" id="6.10.250.770">
    <property type="match status" value="1"/>
</dbReference>
<organism evidence="5 6">
    <name type="scientific">Pomacea canaliculata</name>
    <name type="common">Golden apple snail</name>
    <dbReference type="NCBI Taxonomy" id="400727"/>
    <lineage>
        <taxon>Eukaryota</taxon>
        <taxon>Metazoa</taxon>
        <taxon>Spiralia</taxon>
        <taxon>Lophotrochozoa</taxon>
        <taxon>Mollusca</taxon>
        <taxon>Gastropoda</taxon>
        <taxon>Caenogastropoda</taxon>
        <taxon>Architaenioglossa</taxon>
        <taxon>Ampullarioidea</taxon>
        <taxon>Ampullariidae</taxon>
        <taxon>Pomacea</taxon>
    </lineage>
</organism>
<dbReference type="InterPro" id="IPR016024">
    <property type="entry name" value="ARM-type_fold"/>
</dbReference>
<sequence length="702" mass="80876">MNFNTKINRKKLVRALFTVHRTRYDLLPFYARLVATLYPCMPDVANELVQYVKSDLRWHIRKKDQINIESKLKTVRFLGELVKFKMCPKSEALHCLKMLMFDFSHHNIEMACALLETCGRFLYRSPDSHYRTKVYLDVMMRKKVALHLDSRYETMVENAYFYSNPPDTAQTGRPERPPMHNYIRRLLYKDLSKITTEKVLRQMRKLNWDDPEIAFYATKCLTAVWNIRFNSIHCAANLLAGIAPYHEHVAIQVVDGVLEDIRLGMEINHPKFNQRRVSCIKYLGELYNYRMVESAVIFKVLYSLITFGVSLDASASHPLDPPEHLLRLRLVCVLLDTCGQYFDKGSSKKKLDCFLTFFQRYYWFKKSLSVWKEDHPFPVDLENMQHDTFEAIRPKTRLFSSLDEAQEAVQVIQDEYKAKIAGLLPIVEEDLEAEDECEEASSIAENEEDEELSQNLSQVRLTDGSGTQDSDPSQEEESGLSTGSQEREIEDGQESEDFDENDTLDSAGEDGHEDKVTVLSGRPKLVPCPEDEDFLAAFDKMMAENIQMRTQESLKVPQLDIAVPMHLRGKNKKSVGVTCPLSLGGPAPAPAPAPAKEEENTVSFVLMTRRGNKQQLTNLEVPVTACFATKFREREEAERMEKERMKQMVLNIHERQEEEDYQEMLASLNRSPPSNLNRERRVRYQHPKGAPDADLIFGSGPK</sequence>
<name>A0A2T7NW29_POMCA</name>
<feature type="compositionally biased region" description="Acidic residues" evidence="3">
    <location>
        <begin position="439"/>
        <end position="452"/>
    </location>
</feature>
<feature type="domain" description="MIF4G" evidence="4">
    <location>
        <begin position="1"/>
        <end position="166"/>
    </location>
</feature>
<dbReference type="FunFam" id="1.25.40.180:FF:000023">
    <property type="entry name" value="regulator of nonsense transcripts 2 isoform X1"/>
    <property type="match status" value="1"/>
</dbReference>
<evidence type="ECO:0000256" key="1">
    <source>
        <dbReference type="ARBA" id="ARBA00004496"/>
    </source>
</evidence>
<dbReference type="GO" id="GO:0003723">
    <property type="term" value="F:RNA binding"/>
    <property type="evidence" value="ECO:0007669"/>
    <property type="project" value="InterPro"/>
</dbReference>
<gene>
    <name evidence="5" type="ORF">C0Q70_15867</name>
</gene>
<keyword evidence="6" id="KW-1185">Reference proteome</keyword>
<dbReference type="InterPro" id="IPR003890">
    <property type="entry name" value="MIF4G-like_typ-3"/>
</dbReference>
<reference evidence="5 6" key="1">
    <citation type="submission" date="2018-04" db="EMBL/GenBank/DDBJ databases">
        <title>The genome of golden apple snail Pomacea canaliculata provides insight into stress tolerance and invasive adaptation.</title>
        <authorList>
            <person name="Liu C."/>
            <person name="Liu B."/>
            <person name="Ren Y."/>
            <person name="Zhang Y."/>
            <person name="Wang H."/>
            <person name="Li S."/>
            <person name="Jiang F."/>
            <person name="Yin L."/>
            <person name="Zhang G."/>
            <person name="Qian W."/>
            <person name="Fan W."/>
        </authorList>
    </citation>
    <scope>NUCLEOTIDE SEQUENCE [LARGE SCALE GENOMIC DNA]</scope>
    <source>
        <strain evidence="5">SZHN2017</strain>
        <tissue evidence="5">Muscle</tissue>
    </source>
</reference>
<dbReference type="Pfam" id="PF04050">
    <property type="entry name" value="Upf2"/>
    <property type="match status" value="1"/>
</dbReference>
<dbReference type="AlphaFoldDB" id="A0A2T7NW29"/>
<evidence type="ECO:0000256" key="2">
    <source>
        <dbReference type="ARBA" id="ARBA00022490"/>
    </source>
</evidence>
<dbReference type="SUPFAM" id="SSF48371">
    <property type="entry name" value="ARM repeat"/>
    <property type="match status" value="2"/>
</dbReference>
<dbReference type="PANTHER" id="PTHR12839">
    <property type="entry name" value="NONSENSE-MEDIATED MRNA DECAY PROTEIN 2 UP-FRAMESHIFT SUPPRESSOR 2"/>
    <property type="match status" value="1"/>
</dbReference>
<dbReference type="Gene3D" id="4.10.80.160">
    <property type="match status" value="1"/>
</dbReference>
<dbReference type="OrthoDB" id="27832at2759"/>